<dbReference type="OrthoDB" id="424753at2759"/>
<dbReference type="GeneID" id="34683595"/>
<dbReference type="AlphaFoldDB" id="A0A0C7MSH2"/>
<dbReference type="RefSeq" id="XP_022626464.1">
    <property type="nucleotide sequence ID" value="XM_022774359.1"/>
</dbReference>
<protein>
    <submittedName>
        <fullName evidence="1">LALA0S01e05732g1_1</fullName>
    </submittedName>
</protein>
<organism evidence="1 2">
    <name type="scientific">Lachancea lanzarotensis</name>
    <dbReference type="NCBI Taxonomy" id="1245769"/>
    <lineage>
        <taxon>Eukaryota</taxon>
        <taxon>Fungi</taxon>
        <taxon>Dikarya</taxon>
        <taxon>Ascomycota</taxon>
        <taxon>Saccharomycotina</taxon>
        <taxon>Saccharomycetes</taxon>
        <taxon>Saccharomycetales</taxon>
        <taxon>Saccharomycetaceae</taxon>
        <taxon>Lachancea</taxon>
    </lineage>
</organism>
<evidence type="ECO:0000313" key="2">
    <source>
        <dbReference type="Proteomes" id="UP000054304"/>
    </source>
</evidence>
<name>A0A0C7MSH2_9SACH</name>
<proteinExistence type="predicted"/>
<dbReference type="EMBL" id="LN736360">
    <property type="protein sequence ID" value="CEP60219.1"/>
    <property type="molecule type" value="Genomic_DNA"/>
</dbReference>
<evidence type="ECO:0000313" key="1">
    <source>
        <dbReference type="EMBL" id="CEP60219.1"/>
    </source>
</evidence>
<dbReference type="Proteomes" id="UP000054304">
    <property type="component" value="Unassembled WGS sequence"/>
</dbReference>
<gene>
    <name evidence="1" type="ORF">LALA0_S01e05732g</name>
</gene>
<reference evidence="1 2" key="1">
    <citation type="submission" date="2014-12" db="EMBL/GenBank/DDBJ databases">
        <authorList>
            <person name="Neuveglise Cecile"/>
        </authorList>
    </citation>
    <scope>NUCLEOTIDE SEQUENCE [LARGE SCALE GENOMIC DNA]</scope>
    <source>
        <strain evidence="1 2">CBS 12615</strain>
    </source>
</reference>
<dbReference type="HOGENOM" id="CLU_2427406_0_0_1"/>
<accession>A0A0C7MSH2</accession>
<sequence>MKRSIDETSPTIDLKRAQLFTSGSGTDAFRAMLMSARRVSRPTFKEPELHSNCYYCDSANHNSNCSHCNHTICSNCSLGNSTTCLNCHLNR</sequence>
<keyword evidence="2" id="KW-1185">Reference proteome</keyword>